<accession>A0AAX2LTV7</accession>
<dbReference type="AlphaFoldDB" id="A0AAX2LTV7"/>
<dbReference type="Pfam" id="PF00756">
    <property type="entry name" value="Esterase"/>
    <property type="match status" value="1"/>
</dbReference>
<dbReference type="InterPro" id="IPR011990">
    <property type="entry name" value="TPR-like_helical_dom_sf"/>
</dbReference>
<dbReference type="InterPro" id="IPR006597">
    <property type="entry name" value="Sel1-like"/>
</dbReference>
<dbReference type="SUPFAM" id="SSF81901">
    <property type="entry name" value="HCP-like"/>
    <property type="match status" value="1"/>
</dbReference>
<evidence type="ECO:0000313" key="4">
    <source>
        <dbReference type="Proteomes" id="UP000057088"/>
    </source>
</evidence>
<organism evidence="3 5">
    <name type="scientific">Vibrio fluvialis</name>
    <dbReference type="NCBI Taxonomy" id="676"/>
    <lineage>
        <taxon>Bacteria</taxon>
        <taxon>Pseudomonadati</taxon>
        <taxon>Pseudomonadota</taxon>
        <taxon>Gammaproteobacteria</taxon>
        <taxon>Vibrionales</taxon>
        <taxon>Vibrionaceae</taxon>
        <taxon>Vibrio</taxon>
    </lineage>
</organism>
<dbReference type="InterPro" id="IPR000801">
    <property type="entry name" value="Esterase-like"/>
</dbReference>
<dbReference type="Proteomes" id="UP000254626">
    <property type="component" value="Unassembled WGS sequence"/>
</dbReference>
<dbReference type="KEGG" id="vfl:AL536_22525"/>
<dbReference type="GO" id="GO:0008800">
    <property type="term" value="F:beta-lactamase activity"/>
    <property type="evidence" value="ECO:0007669"/>
    <property type="project" value="UniProtKB-EC"/>
</dbReference>
<dbReference type="EMBL" id="CP014034">
    <property type="protein sequence ID" value="AUV47407.1"/>
    <property type="molecule type" value="Genomic_DNA"/>
</dbReference>
<evidence type="ECO:0000256" key="1">
    <source>
        <dbReference type="SAM" id="SignalP"/>
    </source>
</evidence>
<proteinExistence type="predicted"/>
<name>A0AAX2LTV7_VIBFL</name>
<feature type="chain" id="PRO_5043623472" evidence="1">
    <location>
        <begin position="26"/>
        <end position="557"/>
    </location>
</feature>
<feature type="signal peptide" evidence="1">
    <location>
        <begin position="1"/>
        <end position="25"/>
    </location>
</feature>
<dbReference type="Proteomes" id="UP000057088">
    <property type="component" value="Chromosome 1"/>
</dbReference>
<keyword evidence="3" id="KW-0378">Hydrolase</keyword>
<dbReference type="Pfam" id="PF08238">
    <property type="entry name" value="Sel1"/>
    <property type="match status" value="5"/>
</dbReference>
<dbReference type="SMART" id="SM00671">
    <property type="entry name" value="SEL1"/>
    <property type="match status" value="5"/>
</dbReference>
<dbReference type="Gene3D" id="1.25.40.10">
    <property type="entry name" value="Tetratricopeptide repeat domain"/>
    <property type="match status" value="1"/>
</dbReference>
<evidence type="ECO:0000313" key="5">
    <source>
        <dbReference type="Proteomes" id="UP000254626"/>
    </source>
</evidence>
<dbReference type="Gene3D" id="3.40.50.1820">
    <property type="entry name" value="alpha/beta hydrolase"/>
    <property type="match status" value="1"/>
</dbReference>
<dbReference type="EMBL" id="UHIP01000002">
    <property type="protein sequence ID" value="SUQ26279.1"/>
    <property type="molecule type" value="Genomic_DNA"/>
</dbReference>
<evidence type="ECO:0000313" key="3">
    <source>
        <dbReference type="EMBL" id="SUQ26279.1"/>
    </source>
</evidence>
<dbReference type="GO" id="GO:0036503">
    <property type="term" value="P:ERAD pathway"/>
    <property type="evidence" value="ECO:0007669"/>
    <property type="project" value="TreeGrafter"/>
</dbReference>
<keyword evidence="4" id="KW-1185">Reference proteome</keyword>
<gene>
    <name evidence="3" type="primary">hcpC</name>
    <name evidence="2" type="ORF">AL536_22525</name>
    <name evidence="3" type="ORF">NCTC11327_03139</name>
</gene>
<keyword evidence="1" id="KW-0732">Signal</keyword>
<sequence length="557" mass="61646">MNNTSVFAFALATLLSLVFPSTAFSETAPQPTESVSTWNTAYGGVDKSYDTHLLTLRDEIAPTFQTLTFHDSVTGRTMDYNLYIPEDYDSNKSYPLVLFMADASTTGKGAEAPLKQGYGGIIWATPENQAKHPSFVLVPAFAGPDNATNDDWEISQEVPMALRLLNHITFQYNVDKSRIYTTGQSMGGMVSFYLNAHYPNLFAASLFVGSQWDVKALAPLANMHFFYIVSAGDQKASAGMKALGDMLSDKGVSVASTEFSAQLPHQEQEQKIQQLLAKGEAINFVQFTKGTAPPKGNTHPGAEHMYSFDYAYQLEGVRDWLFAQRNSAYADVENIYLHDNATQAFTDFLTLAEHNNSLAQYEVGKAYQQGNGTDKNMVNALEWYKHSATLGYDRAILDLGIFYLEGKEVPQDYTLAHQYFEQAWQYGHMKAPRYLGLMAEHGLGENVDYAKAMKMYRAASDAGDITAAALIGHLYEQGLGVPQSNTDALNWYLKAAPSPEQAAANVHPRIQALLRLGYFYEHGIAVTQDKTQALRWYQVAATDLNAEAMAAVTRLSH</sequence>
<dbReference type="EC" id="3.5.2.6" evidence="3"/>
<dbReference type="InterPro" id="IPR029058">
    <property type="entry name" value="AB_hydrolase_fold"/>
</dbReference>
<protein>
    <submittedName>
        <fullName evidence="2">Pyrroline-5-carboxylate reductase</fullName>
    </submittedName>
    <submittedName>
        <fullName evidence="3">Sel1 domain-containing protein</fullName>
        <ecNumber evidence="3">3.5.2.6</ecNumber>
    </submittedName>
</protein>
<dbReference type="PANTHER" id="PTHR11102">
    <property type="entry name" value="SEL-1-LIKE PROTEIN"/>
    <property type="match status" value="1"/>
</dbReference>
<reference evidence="4" key="1">
    <citation type="submission" date="2015-12" db="EMBL/GenBank/DDBJ databases">
        <title>FDA dAtabase for Regulatory Grade micrObial Sequences (FDA-ARGOS): Supporting development and validation of Infectious Disease Dx tests.</title>
        <authorList>
            <person name="Hoffmann M."/>
            <person name="Allard M."/>
            <person name="Evans P."/>
            <person name="Brown E."/>
            <person name="Tallon L.J."/>
            <person name="Sadzewicz L."/>
            <person name="Sengamalay N."/>
            <person name="Ott S."/>
            <person name="Godinez A."/>
            <person name="Nagaraj S."/>
            <person name="Vyas G."/>
            <person name="Aluvathingal J."/>
            <person name="Nadendla S."/>
            <person name="Geyer C."/>
            <person name="Sichtig H."/>
        </authorList>
    </citation>
    <scope>NUCLEOTIDE SEQUENCE [LARGE SCALE GENOMIC DNA]</scope>
    <source>
        <strain evidence="4">ATCC 33809</strain>
    </source>
</reference>
<dbReference type="InterPro" id="IPR050767">
    <property type="entry name" value="Sel1_AlgK"/>
</dbReference>
<dbReference type="SUPFAM" id="SSF53474">
    <property type="entry name" value="alpha/beta-Hydrolases"/>
    <property type="match status" value="1"/>
</dbReference>
<dbReference type="PANTHER" id="PTHR11102:SF147">
    <property type="entry name" value="SEL1L ADAPTOR SUBUNIT OF ERAD E3 UBIQUITIN LIGASE"/>
    <property type="match status" value="1"/>
</dbReference>
<evidence type="ECO:0000313" key="2">
    <source>
        <dbReference type="EMBL" id="AUV47407.1"/>
    </source>
</evidence>
<dbReference type="GeneID" id="36020812"/>
<reference evidence="2" key="2">
    <citation type="submission" date="2018-01" db="EMBL/GenBank/DDBJ databases">
        <title>FDA dAtabase for Regulatory Grade micrObial Sequences (FDA-ARGOS): Supporting development and validation of Infectious Disease Dx tests.</title>
        <authorList>
            <person name="Hoffmann M."/>
            <person name="Allard M."/>
            <person name="Evans P."/>
            <person name="Brown E."/>
            <person name="Tallon L."/>
            <person name="Sadzewicz L."/>
            <person name="Sengamalay N."/>
            <person name="Ott S."/>
            <person name="Godinez A."/>
            <person name="Nagaraj S."/>
            <person name="Vyas G."/>
            <person name="Aluvathingal J."/>
            <person name="Nadendla S."/>
            <person name="Geyer C."/>
            <person name="Sichtig H."/>
        </authorList>
    </citation>
    <scope>NUCLEOTIDE SEQUENCE</scope>
    <source>
        <strain evidence="2">ATCC 33809</strain>
    </source>
</reference>
<dbReference type="RefSeq" id="WP_081094714.1">
    <property type="nucleotide sequence ID" value="NZ_CABLBX010000023.1"/>
</dbReference>
<reference evidence="3 5" key="3">
    <citation type="submission" date="2018-06" db="EMBL/GenBank/DDBJ databases">
        <authorList>
            <consortium name="Pathogen Informatics"/>
            <person name="Doyle S."/>
        </authorList>
    </citation>
    <scope>NUCLEOTIDE SEQUENCE [LARGE SCALE GENOMIC DNA]</scope>
    <source>
        <strain evidence="3 5">NCTC11327</strain>
    </source>
</reference>